<organism evidence="8 9">
    <name type="scientific">Smittium simulii</name>
    <dbReference type="NCBI Taxonomy" id="133385"/>
    <lineage>
        <taxon>Eukaryota</taxon>
        <taxon>Fungi</taxon>
        <taxon>Fungi incertae sedis</taxon>
        <taxon>Zoopagomycota</taxon>
        <taxon>Kickxellomycotina</taxon>
        <taxon>Harpellomycetes</taxon>
        <taxon>Harpellales</taxon>
        <taxon>Legeriomycetaceae</taxon>
        <taxon>Smittium</taxon>
    </lineage>
</organism>
<comment type="function">
    <text evidence="4">Acts as a regulatory subunit of the 26 proteasome which is involved in the ATP-dependent degradation of ubiquitinated proteins.</text>
</comment>
<dbReference type="Pfam" id="PF17781">
    <property type="entry name" value="RPN1_RPN2_N"/>
    <property type="match status" value="1"/>
</dbReference>
<dbReference type="InterPro" id="IPR041433">
    <property type="entry name" value="RPN1_C"/>
</dbReference>
<evidence type="ECO:0000256" key="1">
    <source>
        <dbReference type="ARBA" id="ARBA00005460"/>
    </source>
</evidence>
<protein>
    <recommendedName>
        <fullName evidence="4">26S proteasome regulatory subunit RPN1</fullName>
    </recommendedName>
</protein>
<reference evidence="8 9" key="1">
    <citation type="journal article" date="2018" name="MBio">
        <title>Comparative Genomics Reveals the Core Gene Toolbox for the Fungus-Insect Symbiosis.</title>
        <authorList>
            <person name="Wang Y."/>
            <person name="Stata M."/>
            <person name="Wang W."/>
            <person name="Stajich J.E."/>
            <person name="White M.M."/>
            <person name="Moncalvo J.M."/>
        </authorList>
    </citation>
    <scope>NUCLEOTIDE SEQUENCE [LARGE SCALE GENOMIC DNA]</scope>
    <source>
        <strain evidence="8 9">SWE-8-4</strain>
    </source>
</reference>
<evidence type="ECO:0000256" key="3">
    <source>
        <dbReference type="ARBA" id="ARBA00022942"/>
    </source>
</evidence>
<dbReference type="AlphaFoldDB" id="A0A2T9YL82"/>
<dbReference type="GO" id="GO:0042176">
    <property type="term" value="P:regulation of protein catabolic process"/>
    <property type="evidence" value="ECO:0007669"/>
    <property type="project" value="InterPro"/>
</dbReference>
<dbReference type="PIRSF" id="PIRSF015965">
    <property type="entry name" value="26S_Psome_Rpn1"/>
    <property type="match status" value="1"/>
</dbReference>
<evidence type="ECO:0000259" key="6">
    <source>
        <dbReference type="Pfam" id="PF17781"/>
    </source>
</evidence>
<evidence type="ECO:0000259" key="7">
    <source>
        <dbReference type="Pfam" id="PF18051"/>
    </source>
</evidence>
<dbReference type="InterPro" id="IPR016024">
    <property type="entry name" value="ARM-type_fold"/>
</dbReference>
<dbReference type="EMBL" id="MBFR01000139">
    <property type="protein sequence ID" value="PVU93097.1"/>
    <property type="molecule type" value="Genomic_DNA"/>
</dbReference>
<sequence length="916" mass="100790">MADSDKKNIPNNTQSSQEDTLSSKTANAKLSKNAKEEISDEDQKLIDELSMLVERLVETDASLYEPALIQIRSMIKSSNSTMTSVPKPLKFLKKHHPTLQTLYSSWLDSNSKTLLADTLSLLGMVYDTEDQSNCLKYRIDAGISEDAIFNWGHEYIRHLAMQVGDQFNTNAYKAEDLYTITSILVKFFFQHNAESDAIDLLQSINSVELLVDYADKNSFERTCRYLIACSPLIAPPMNTIFLKVARTIYLKFGSSAQAMEVSLKIGTPELIEQVFNSTDDRLVKLQLAFILSQQQIYMPELAKGDLLILECMENSRLSERFIQVANQLNLMEPKLPEDIYKTNLEYTRLSAQNIDSAKHNLASTFVNAFVNAGFGVDKLMTTGEDGNAWVYKNRESGMLSASASLGMINLWDVEKGLTYIDKYLYASEPYIKAGALFGIGMLTVGVTDDSDTAKALLGESLEDPSQPIELKQAAIMSLGLAYSGTQREDIIELLTPYISDTEVSMDLACAAALSAGFVCIGSCNGDIASSILQAIMERPESDLDKQYSRFMIFGLGLLYFGRVEESDATIETLKVLDSHPIGEQASVLVQVCSYAGTGDVLQIQKLLEIAGAHPASEPDDQDLKDSDENMQTSQPKECLDQMFAVIGIAMIAIAEPLGLEMALRSFSHLMHYGEMSVKRAIPLAIGILYTSNPAVSVMETLSKYSHDSDTEVAINAILAMGYIGAGTNNARLAQMLRQLASYYYKQPDCLFMVRIAQGLVHMAKGTMTLSPLHFDRTIVSPLSLASLLVPIIASTAPKQGLLLGSSHYFLYYLSRAMAPRHMITMVLSSSNSEESVSNESVGDKLVPVSVSVRVGQSVDSVGQAGKPKTISGFQTHTTPVLLSNGERSELATDEYISLASTLERYVILRKNPDYTA</sequence>
<dbReference type="GO" id="GO:0034515">
    <property type="term" value="C:proteasome storage granule"/>
    <property type="evidence" value="ECO:0007669"/>
    <property type="project" value="TreeGrafter"/>
</dbReference>
<dbReference type="InterPro" id="IPR016643">
    <property type="entry name" value="26S_Psome_Rpn1"/>
</dbReference>
<dbReference type="InterPro" id="IPR011989">
    <property type="entry name" value="ARM-like"/>
</dbReference>
<name>A0A2T9YL82_9FUNG</name>
<comment type="caution">
    <text evidence="8">The sequence shown here is derived from an EMBL/GenBank/DDBJ whole genome shotgun (WGS) entry which is preliminary data.</text>
</comment>
<keyword evidence="9" id="KW-1185">Reference proteome</keyword>
<dbReference type="Gene3D" id="1.25.10.10">
    <property type="entry name" value="Leucine-rich Repeat Variant"/>
    <property type="match status" value="1"/>
</dbReference>
<feature type="compositionally biased region" description="Polar residues" evidence="5">
    <location>
        <begin position="9"/>
        <end position="30"/>
    </location>
</feature>
<evidence type="ECO:0000313" key="9">
    <source>
        <dbReference type="Proteomes" id="UP000245383"/>
    </source>
</evidence>
<feature type="region of interest" description="Disordered" evidence="5">
    <location>
        <begin position="1"/>
        <end position="39"/>
    </location>
</feature>
<dbReference type="GO" id="GO:0005634">
    <property type="term" value="C:nucleus"/>
    <property type="evidence" value="ECO:0007669"/>
    <property type="project" value="TreeGrafter"/>
</dbReference>
<feature type="domain" description="RPN1 N-terminal" evidence="6">
    <location>
        <begin position="49"/>
        <end position="345"/>
    </location>
</feature>
<dbReference type="Pfam" id="PF18051">
    <property type="entry name" value="RPN1_C"/>
    <property type="match status" value="1"/>
</dbReference>
<evidence type="ECO:0000313" key="8">
    <source>
        <dbReference type="EMBL" id="PVU93097.1"/>
    </source>
</evidence>
<dbReference type="PANTHER" id="PTHR10943">
    <property type="entry name" value="26S PROTEASOME NON-ATPASE REGULATORY SUBUNIT"/>
    <property type="match status" value="1"/>
</dbReference>
<gene>
    <name evidence="8" type="ORF">BB561_003471</name>
</gene>
<dbReference type="GO" id="GO:0008540">
    <property type="term" value="C:proteasome regulatory particle, base subcomplex"/>
    <property type="evidence" value="ECO:0007669"/>
    <property type="project" value="UniProtKB-UniRule"/>
</dbReference>
<dbReference type="GO" id="GO:0030234">
    <property type="term" value="F:enzyme regulator activity"/>
    <property type="evidence" value="ECO:0007669"/>
    <property type="project" value="UniProtKB-UniRule"/>
</dbReference>
<evidence type="ECO:0000256" key="4">
    <source>
        <dbReference type="PIRNR" id="PIRNR015965"/>
    </source>
</evidence>
<evidence type="ECO:0000256" key="5">
    <source>
        <dbReference type="SAM" id="MobiDB-lite"/>
    </source>
</evidence>
<feature type="domain" description="26S proteasome non-ATPase regulatory subunit RPN1 C-terminal" evidence="7">
    <location>
        <begin position="861"/>
        <end position="914"/>
    </location>
</feature>
<keyword evidence="3 4" id="KW-0647">Proteasome</keyword>
<dbReference type="PANTHER" id="PTHR10943:SF1">
    <property type="entry name" value="26S PROTEASOME NON-ATPASE REGULATORY SUBUNIT 2"/>
    <property type="match status" value="1"/>
</dbReference>
<dbReference type="SUPFAM" id="SSF48371">
    <property type="entry name" value="ARM repeat"/>
    <property type="match status" value="1"/>
</dbReference>
<dbReference type="STRING" id="133385.A0A2T9YL82"/>
<comment type="similarity">
    <text evidence="1 4">Belongs to the proteasome subunit S2 family.</text>
</comment>
<dbReference type="Pfam" id="PF01851">
    <property type="entry name" value="PC_rep"/>
    <property type="match status" value="2"/>
</dbReference>
<dbReference type="GO" id="GO:0043161">
    <property type="term" value="P:proteasome-mediated ubiquitin-dependent protein catabolic process"/>
    <property type="evidence" value="ECO:0007669"/>
    <property type="project" value="TreeGrafter"/>
</dbReference>
<keyword evidence="2" id="KW-0677">Repeat</keyword>
<dbReference type="OrthoDB" id="10252509at2759"/>
<evidence type="ECO:0000256" key="2">
    <source>
        <dbReference type="ARBA" id="ARBA00022737"/>
    </source>
</evidence>
<proteinExistence type="inferred from homology"/>
<accession>A0A2T9YL82</accession>
<dbReference type="InterPro" id="IPR002015">
    <property type="entry name" value="Proteasome/cyclosome_rpt"/>
</dbReference>
<dbReference type="InterPro" id="IPR040892">
    <property type="entry name" value="RPN1_N"/>
</dbReference>
<dbReference type="Proteomes" id="UP000245383">
    <property type="component" value="Unassembled WGS sequence"/>
</dbReference>